<evidence type="ECO:0000313" key="2">
    <source>
        <dbReference type="EMBL" id="PSR73482.1"/>
    </source>
</evidence>
<proteinExistence type="predicted"/>
<evidence type="ECO:0000313" key="3">
    <source>
        <dbReference type="Proteomes" id="UP000186601"/>
    </source>
</evidence>
<feature type="compositionally biased region" description="Low complexity" evidence="1">
    <location>
        <begin position="162"/>
        <end position="174"/>
    </location>
</feature>
<dbReference type="AlphaFoldDB" id="A0A2R6NM84"/>
<organism evidence="2 3">
    <name type="scientific">Hermanssonia centrifuga</name>
    <dbReference type="NCBI Taxonomy" id="98765"/>
    <lineage>
        <taxon>Eukaryota</taxon>
        <taxon>Fungi</taxon>
        <taxon>Dikarya</taxon>
        <taxon>Basidiomycota</taxon>
        <taxon>Agaricomycotina</taxon>
        <taxon>Agaricomycetes</taxon>
        <taxon>Polyporales</taxon>
        <taxon>Meruliaceae</taxon>
        <taxon>Hermanssonia</taxon>
    </lineage>
</organism>
<dbReference type="Proteomes" id="UP000186601">
    <property type="component" value="Unassembled WGS sequence"/>
</dbReference>
<feature type="region of interest" description="Disordered" evidence="1">
    <location>
        <begin position="52"/>
        <end position="182"/>
    </location>
</feature>
<dbReference type="InterPro" id="IPR013640">
    <property type="entry name" value="Vfa1"/>
</dbReference>
<evidence type="ECO:0000256" key="1">
    <source>
        <dbReference type="SAM" id="MobiDB-lite"/>
    </source>
</evidence>
<dbReference type="EMBL" id="MLYV02001076">
    <property type="protein sequence ID" value="PSR73482.1"/>
    <property type="molecule type" value="Genomic_DNA"/>
</dbReference>
<keyword evidence="3" id="KW-1185">Reference proteome</keyword>
<dbReference type="PANTHER" id="PTHR28218:SF1">
    <property type="entry name" value="VPS4-ASSOCIATED PROTEIN 1"/>
    <property type="match status" value="1"/>
</dbReference>
<comment type="caution">
    <text evidence="2">The sequence shown here is derived from an EMBL/GenBank/DDBJ whole genome shotgun (WGS) entry which is preliminary data.</text>
</comment>
<dbReference type="GO" id="GO:0005768">
    <property type="term" value="C:endosome"/>
    <property type="evidence" value="ECO:0007669"/>
    <property type="project" value="TreeGrafter"/>
</dbReference>
<feature type="compositionally biased region" description="Basic and acidic residues" evidence="1">
    <location>
        <begin position="73"/>
        <end position="116"/>
    </location>
</feature>
<dbReference type="Pfam" id="PF08432">
    <property type="entry name" value="Vfa1"/>
    <property type="match status" value="1"/>
</dbReference>
<dbReference type="OrthoDB" id="2158714at2759"/>
<accession>A0A2R6NM84</accession>
<evidence type="ECO:0008006" key="4">
    <source>
        <dbReference type="Google" id="ProtNLM"/>
    </source>
</evidence>
<sequence>MSFTNLYYKRAVGTPRDCYVCYKPTTTVLATINTVDFIYTCEGHLSDPEFATQIGESSDGAGGARKMGLSPEEIAKVKEEWEERQKKKQEKAKEQDRGKKEGDAEAKTEDKDETKKSPPPSKSPASPSGSSTPNTPTHQRYTLHRDIFSMRLGEHRKRKQTAQARALAPLLPGAPRSPLPFS</sequence>
<reference evidence="2 3" key="1">
    <citation type="submission" date="2018-02" db="EMBL/GenBank/DDBJ databases">
        <title>Genome sequence of the basidiomycete white-rot fungus Phlebia centrifuga.</title>
        <authorList>
            <person name="Granchi Z."/>
            <person name="Peng M."/>
            <person name="de Vries R.P."/>
            <person name="Hilden K."/>
            <person name="Makela M.R."/>
            <person name="Grigoriev I."/>
            <person name="Riley R."/>
        </authorList>
    </citation>
    <scope>NUCLEOTIDE SEQUENCE [LARGE SCALE GENOMIC DNA]</scope>
    <source>
        <strain evidence="2 3">FBCC195</strain>
    </source>
</reference>
<dbReference type="GO" id="GO:0007034">
    <property type="term" value="P:vacuolar transport"/>
    <property type="evidence" value="ECO:0007669"/>
    <property type="project" value="TreeGrafter"/>
</dbReference>
<name>A0A2R6NM84_9APHY</name>
<protein>
    <recommendedName>
        <fullName evidence="4">DUF1742-domain-containing protein</fullName>
    </recommendedName>
</protein>
<feature type="compositionally biased region" description="Low complexity" evidence="1">
    <location>
        <begin position="123"/>
        <end position="137"/>
    </location>
</feature>
<dbReference type="PANTHER" id="PTHR28218">
    <property type="entry name" value="VPS4-ASSOCIATED PROTEIN 1"/>
    <property type="match status" value="1"/>
</dbReference>
<gene>
    <name evidence="2" type="ORF">PHLCEN_2v10774</name>
</gene>